<feature type="transmembrane region" description="Helical" evidence="2">
    <location>
        <begin position="125"/>
        <end position="144"/>
    </location>
</feature>
<feature type="transmembrane region" description="Helical" evidence="2">
    <location>
        <begin position="24"/>
        <end position="44"/>
    </location>
</feature>
<keyword evidence="2" id="KW-0812">Transmembrane</keyword>
<feature type="compositionally biased region" description="Basic residues" evidence="1">
    <location>
        <begin position="287"/>
        <end position="296"/>
    </location>
</feature>
<evidence type="ECO:0000259" key="3">
    <source>
        <dbReference type="Pfam" id="PF17158"/>
    </source>
</evidence>
<feature type="compositionally biased region" description="Low complexity" evidence="1">
    <location>
        <begin position="331"/>
        <end position="349"/>
    </location>
</feature>
<feature type="region of interest" description="Disordered" evidence="1">
    <location>
        <begin position="277"/>
        <end position="438"/>
    </location>
</feature>
<dbReference type="EMBL" id="CP001510">
    <property type="protein sequence ID" value="ACS39451.1"/>
    <property type="molecule type" value="Genomic_DNA"/>
</dbReference>
<feature type="transmembrane region" description="Helical" evidence="2">
    <location>
        <begin position="196"/>
        <end position="219"/>
    </location>
</feature>
<sequence>MHATWADSTLETLATARAGLRQRLLAGLVSLVFGAVTLALLPFANLPIPPMLGFVPVYQSALVVVYGLTTFLFLTQYRRTRSASLLVLGTGSLYVTLVVFLQMLSFPNVLAPGRILGSGPDTTTWLWTFWHVGPPLCALPYAILEGDGRSRTVAPARAAAVALLAMAATVAAAALTAVVVTRYVHLLPKCVEGDDYWLLTTSGVGPAVVALTVLALAVLCWTTRLRTVLQLWLAVSLLLLVFDNMITLPGAARSAGSRGGWRRSSRASSCWASTYARSTSCTPAPRPPHRSARRGGRSCSWRATTSPSRSKRPRWAIGSSTCAPVPRAGPRGTTRSSATASRSSAGTSRPFSGMWCRKTGTLSGPRSKAWAGAGASTSTAASAAPATARSDGLRYGARPTATRPIKPGRWPASSWTPHVSTRPRSGSTRPRRWRPSAS</sequence>
<dbReference type="InterPro" id="IPR033424">
    <property type="entry name" value="MASE4"/>
</dbReference>
<dbReference type="HOGENOM" id="CLU_625301_0_0_5"/>
<proteinExistence type="predicted"/>
<dbReference type="STRING" id="272630.MexAM1_META1p1592"/>
<feature type="transmembrane region" description="Helical" evidence="2">
    <location>
        <begin position="86"/>
        <end position="105"/>
    </location>
</feature>
<dbReference type="eggNOG" id="COG2199">
    <property type="taxonomic scope" value="Bacteria"/>
</dbReference>
<evidence type="ECO:0000313" key="4">
    <source>
        <dbReference type="EMBL" id="ACS39451.1"/>
    </source>
</evidence>
<dbReference type="KEGG" id="mea:Mex_1p1592"/>
<keyword evidence="2" id="KW-1133">Transmembrane helix</keyword>
<organism evidence="4 5">
    <name type="scientific">Methylorubrum extorquens (strain ATCC 14718 / DSM 1338 / JCM 2805 / NCIMB 9133 / AM1)</name>
    <name type="common">Methylobacterium extorquens</name>
    <dbReference type="NCBI Taxonomy" id="272630"/>
    <lineage>
        <taxon>Bacteria</taxon>
        <taxon>Pseudomonadati</taxon>
        <taxon>Pseudomonadota</taxon>
        <taxon>Alphaproteobacteria</taxon>
        <taxon>Hyphomicrobiales</taxon>
        <taxon>Methylobacteriaceae</taxon>
        <taxon>Methylorubrum</taxon>
    </lineage>
</organism>
<evidence type="ECO:0000313" key="5">
    <source>
        <dbReference type="Proteomes" id="UP000009081"/>
    </source>
</evidence>
<gene>
    <name evidence="4" type="ordered locus">MexAM1_META1p1592</name>
</gene>
<name>C5B0A1_METEA</name>
<feature type="compositionally biased region" description="Basic residues" evidence="1">
    <location>
        <begin position="429"/>
        <end position="438"/>
    </location>
</feature>
<keyword evidence="2" id="KW-0472">Membrane</keyword>
<feature type="compositionally biased region" description="Low complexity" evidence="1">
    <location>
        <begin position="369"/>
        <end position="388"/>
    </location>
</feature>
<dbReference type="AlphaFoldDB" id="C5B0A1"/>
<evidence type="ECO:0000256" key="1">
    <source>
        <dbReference type="SAM" id="MobiDB-lite"/>
    </source>
</evidence>
<feature type="transmembrane region" description="Helical" evidence="2">
    <location>
        <begin position="56"/>
        <end position="74"/>
    </location>
</feature>
<feature type="domain" description="Membrane-associated sensor" evidence="3">
    <location>
        <begin position="53"/>
        <end position="251"/>
    </location>
</feature>
<dbReference type="Pfam" id="PF17158">
    <property type="entry name" value="MASE4"/>
    <property type="match status" value="1"/>
</dbReference>
<accession>C5B0A1</accession>
<dbReference type="Proteomes" id="UP000009081">
    <property type="component" value="Chromosome"/>
</dbReference>
<reference evidence="4 5" key="1">
    <citation type="journal article" date="2009" name="PLoS ONE">
        <title>Methylobacterium genome sequences: a reference blueprint to investigate microbial metabolism of C1 compounds from natural and industrial sources.</title>
        <authorList>
            <person name="Vuilleumier S."/>
            <person name="Chistoserdova L."/>
            <person name="Lee M.-C."/>
            <person name="Bringel F."/>
            <person name="Lajus A."/>
            <person name="Zhou Y."/>
            <person name="Gourion B."/>
            <person name="Barbe V."/>
            <person name="Chang J."/>
            <person name="Cruveiller S."/>
            <person name="Dossat C."/>
            <person name="Gillett W."/>
            <person name="Gruffaz C."/>
            <person name="Haugen E."/>
            <person name="Hourcade E."/>
            <person name="Levy R."/>
            <person name="Mangenot S."/>
            <person name="Muller E."/>
            <person name="Nadalig T."/>
            <person name="Pagni M."/>
            <person name="Penny C."/>
            <person name="Peyraud R."/>
            <person name="Robinson D.G."/>
            <person name="Roche D."/>
            <person name="Rouy Z."/>
            <person name="Saenampechek C."/>
            <person name="Salvignol G."/>
            <person name="Vallenet D."/>
            <person name="Wu Z."/>
            <person name="Marx C.J."/>
            <person name="Vorholt J.A."/>
            <person name="Olson M.V."/>
            <person name="Kaul R."/>
            <person name="Weissenbach J."/>
            <person name="Medigue C."/>
            <person name="Lidstrom M.E."/>
        </authorList>
    </citation>
    <scope>NUCLEOTIDE SEQUENCE [LARGE SCALE GENOMIC DNA]</scope>
    <source>
        <strain evidence="5">ATCC 14718 / DSM 1338 / JCM 2805 / NCIMB 9133 / AM1</strain>
    </source>
</reference>
<feature type="transmembrane region" description="Helical" evidence="2">
    <location>
        <begin position="231"/>
        <end position="252"/>
    </location>
</feature>
<protein>
    <recommendedName>
        <fullName evidence="3">Membrane-associated sensor domain-containing protein</fullName>
    </recommendedName>
</protein>
<feature type="transmembrane region" description="Helical" evidence="2">
    <location>
        <begin position="156"/>
        <end position="184"/>
    </location>
</feature>
<keyword evidence="5" id="KW-1185">Reference proteome</keyword>
<evidence type="ECO:0000256" key="2">
    <source>
        <dbReference type="SAM" id="Phobius"/>
    </source>
</evidence>